<dbReference type="AlphaFoldDB" id="A0A5J6FIZ4"/>
<keyword evidence="5 6" id="KW-0560">Oxidoreductase</keyword>
<feature type="domain" description="Acyl-CoA oxidase/dehydrogenase middle" evidence="8">
    <location>
        <begin position="114"/>
        <end position="198"/>
    </location>
</feature>
<dbReference type="Pfam" id="PF02770">
    <property type="entry name" value="Acyl-CoA_dh_M"/>
    <property type="match status" value="1"/>
</dbReference>
<accession>A0A5J6FIZ4</accession>
<dbReference type="Pfam" id="PF02771">
    <property type="entry name" value="Acyl-CoA_dh_N"/>
    <property type="match status" value="1"/>
</dbReference>
<evidence type="ECO:0000313" key="11">
    <source>
        <dbReference type="Proteomes" id="UP000326178"/>
    </source>
</evidence>
<dbReference type="Pfam" id="PF00441">
    <property type="entry name" value="Acyl-CoA_dh_1"/>
    <property type="match status" value="1"/>
</dbReference>
<dbReference type="InterPro" id="IPR013786">
    <property type="entry name" value="AcylCoA_DH/ox_N"/>
</dbReference>
<comment type="similarity">
    <text evidence="2 6">Belongs to the acyl-CoA dehydrogenase family.</text>
</comment>
<keyword evidence="3 6" id="KW-0285">Flavoprotein</keyword>
<dbReference type="Gene3D" id="1.10.540.10">
    <property type="entry name" value="Acyl-CoA dehydrogenase/oxidase, N-terminal domain"/>
    <property type="match status" value="1"/>
</dbReference>
<protein>
    <submittedName>
        <fullName evidence="10">Acyl-CoA dehydrogenase</fullName>
    </submittedName>
</protein>
<organism evidence="10 11">
    <name type="scientific">Streptomyces nitrosporeus</name>
    <dbReference type="NCBI Taxonomy" id="28894"/>
    <lineage>
        <taxon>Bacteria</taxon>
        <taxon>Bacillati</taxon>
        <taxon>Actinomycetota</taxon>
        <taxon>Actinomycetes</taxon>
        <taxon>Kitasatosporales</taxon>
        <taxon>Streptomycetaceae</taxon>
        <taxon>Streptomyces</taxon>
    </lineage>
</organism>
<keyword evidence="11" id="KW-1185">Reference proteome</keyword>
<evidence type="ECO:0000256" key="5">
    <source>
        <dbReference type="ARBA" id="ARBA00023002"/>
    </source>
</evidence>
<evidence type="ECO:0000256" key="3">
    <source>
        <dbReference type="ARBA" id="ARBA00022630"/>
    </source>
</evidence>
<dbReference type="Gene3D" id="1.20.140.10">
    <property type="entry name" value="Butyryl-CoA Dehydrogenase, subunit A, domain 3"/>
    <property type="match status" value="1"/>
</dbReference>
<dbReference type="GO" id="GO:0050660">
    <property type="term" value="F:flavin adenine dinucleotide binding"/>
    <property type="evidence" value="ECO:0007669"/>
    <property type="project" value="InterPro"/>
</dbReference>
<dbReference type="InterPro" id="IPR037069">
    <property type="entry name" value="AcylCoA_DH/ox_N_sf"/>
</dbReference>
<dbReference type="OrthoDB" id="3964153at2"/>
<comment type="cofactor">
    <cofactor evidence="1 6">
        <name>FAD</name>
        <dbReference type="ChEBI" id="CHEBI:57692"/>
    </cofactor>
</comment>
<dbReference type="SUPFAM" id="SSF47203">
    <property type="entry name" value="Acyl-CoA dehydrogenase C-terminal domain-like"/>
    <property type="match status" value="1"/>
</dbReference>
<evidence type="ECO:0000259" key="9">
    <source>
        <dbReference type="Pfam" id="PF02771"/>
    </source>
</evidence>
<evidence type="ECO:0000256" key="2">
    <source>
        <dbReference type="ARBA" id="ARBA00009347"/>
    </source>
</evidence>
<evidence type="ECO:0000256" key="6">
    <source>
        <dbReference type="RuleBase" id="RU362125"/>
    </source>
</evidence>
<dbReference type="InterPro" id="IPR036250">
    <property type="entry name" value="AcylCo_DH-like_C"/>
</dbReference>
<dbReference type="InterPro" id="IPR006091">
    <property type="entry name" value="Acyl-CoA_Oxase/DH_mid-dom"/>
</dbReference>
<dbReference type="InterPro" id="IPR052161">
    <property type="entry name" value="Mycobact_Acyl-CoA_DH"/>
</dbReference>
<sequence>MTAATDADAIRRRTQDLLAAHPPATTGRAEFLRARFDAGLAWVHYPAGLGGLGAPRSLQAVADAELAAAGAPDNDPRRIGIGLGMAAPTILGYGTDEQKQRFLRPLWLGEEVWCQLFSEPGAGSDLAALGTRAVRDGDDWVVDGQKVWTSSAHVARWAILIARTDPGLPKHRGISYFVCDMTDPGVEVRPLRQITGEAEFNEVFLTGVRIPDSHRLGPVGEGWKVAQTTLMNERVSIGGARIPREGGMIGTVAKTWREHPGLRTHDLHQRLLTLWVEAEVARLTGERLRQQLVAGQPGPEGSGMKLAFARLNQEISGLEVELLGDEGLLYGDWTMRRPEIVDFTGRDAGYRYLRSKGNSIEGGTSEVLLNIVAERVLGLPAEPRNDKDVAWKDLAR</sequence>
<feature type="domain" description="Acyl-CoA dehydrogenase/oxidase N-terminal" evidence="9">
    <location>
        <begin position="29"/>
        <end position="110"/>
    </location>
</feature>
<evidence type="ECO:0000313" key="10">
    <source>
        <dbReference type="EMBL" id="QEU76183.1"/>
    </source>
</evidence>
<dbReference type="FunFam" id="2.40.110.10:FF:000011">
    <property type="entry name" value="Acyl-CoA dehydrogenase FadE34"/>
    <property type="match status" value="1"/>
</dbReference>
<evidence type="ECO:0000259" key="8">
    <source>
        <dbReference type="Pfam" id="PF02770"/>
    </source>
</evidence>
<proteinExistence type="inferred from homology"/>
<dbReference type="RefSeq" id="WP_150491501.1">
    <property type="nucleotide sequence ID" value="NZ_BMUV01000012.1"/>
</dbReference>
<dbReference type="PANTHER" id="PTHR43292">
    <property type="entry name" value="ACYL-COA DEHYDROGENASE"/>
    <property type="match status" value="1"/>
</dbReference>
<gene>
    <name evidence="10" type="ORF">CP967_33180</name>
</gene>
<dbReference type="Proteomes" id="UP000326178">
    <property type="component" value="Chromosome"/>
</dbReference>
<keyword evidence="4 6" id="KW-0274">FAD</keyword>
<feature type="domain" description="Acyl-CoA dehydrogenase/oxidase C-terminal" evidence="7">
    <location>
        <begin position="220"/>
        <end position="377"/>
    </location>
</feature>
<dbReference type="InterPro" id="IPR046373">
    <property type="entry name" value="Acyl-CoA_Oxase/DH_mid-dom_sf"/>
</dbReference>
<dbReference type="GO" id="GO:0016627">
    <property type="term" value="F:oxidoreductase activity, acting on the CH-CH group of donors"/>
    <property type="evidence" value="ECO:0007669"/>
    <property type="project" value="InterPro"/>
</dbReference>
<dbReference type="PANTHER" id="PTHR43292:SF4">
    <property type="entry name" value="ACYL-COA DEHYDROGENASE FADE34"/>
    <property type="match status" value="1"/>
</dbReference>
<dbReference type="KEGG" id="snk:CP967_33180"/>
<dbReference type="SUPFAM" id="SSF56645">
    <property type="entry name" value="Acyl-CoA dehydrogenase NM domain-like"/>
    <property type="match status" value="1"/>
</dbReference>
<name>A0A5J6FIZ4_9ACTN</name>
<dbReference type="InterPro" id="IPR009075">
    <property type="entry name" value="AcylCo_DH/oxidase_C"/>
</dbReference>
<evidence type="ECO:0000259" key="7">
    <source>
        <dbReference type="Pfam" id="PF00441"/>
    </source>
</evidence>
<evidence type="ECO:0000256" key="1">
    <source>
        <dbReference type="ARBA" id="ARBA00001974"/>
    </source>
</evidence>
<evidence type="ECO:0000256" key="4">
    <source>
        <dbReference type="ARBA" id="ARBA00022827"/>
    </source>
</evidence>
<reference evidence="10 11" key="1">
    <citation type="submission" date="2017-09" db="EMBL/GenBank/DDBJ databases">
        <authorList>
            <person name="Lee N."/>
            <person name="Cho B.-K."/>
        </authorList>
    </citation>
    <scope>NUCLEOTIDE SEQUENCE [LARGE SCALE GENOMIC DNA]</scope>
    <source>
        <strain evidence="10 11">ATCC 12769</strain>
    </source>
</reference>
<dbReference type="EMBL" id="CP023702">
    <property type="protein sequence ID" value="QEU76183.1"/>
    <property type="molecule type" value="Genomic_DNA"/>
</dbReference>
<dbReference type="InterPro" id="IPR009100">
    <property type="entry name" value="AcylCoA_DH/oxidase_NM_dom_sf"/>
</dbReference>
<dbReference type="Gene3D" id="2.40.110.10">
    <property type="entry name" value="Butyryl-CoA Dehydrogenase, subunit A, domain 2"/>
    <property type="match status" value="1"/>
</dbReference>
<dbReference type="GO" id="GO:0005886">
    <property type="term" value="C:plasma membrane"/>
    <property type="evidence" value="ECO:0007669"/>
    <property type="project" value="TreeGrafter"/>
</dbReference>